<dbReference type="SMART" id="SM00409">
    <property type="entry name" value="IG"/>
    <property type="match status" value="1"/>
</dbReference>
<dbReference type="InterPro" id="IPR036179">
    <property type="entry name" value="Ig-like_dom_sf"/>
</dbReference>
<keyword evidence="7" id="KW-1185">Reference proteome</keyword>
<evidence type="ECO:0000259" key="5">
    <source>
        <dbReference type="PROSITE" id="PS50835"/>
    </source>
</evidence>
<protein>
    <recommendedName>
        <fullName evidence="5">Ig-like domain-containing protein</fullName>
    </recommendedName>
</protein>
<feature type="region of interest" description="Disordered" evidence="3">
    <location>
        <begin position="415"/>
        <end position="434"/>
    </location>
</feature>
<dbReference type="EMBL" id="JAIWYP010000010">
    <property type="protein sequence ID" value="KAH3752939.1"/>
    <property type="molecule type" value="Genomic_DNA"/>
</dbReference>
<evidence type="ECO:0000256" key="1">
    <source>
        <dbReference type="ARBA" id="ARBA00023157"/>
    </source>
</evidence>
<evidence type="ECO:0000256" key="4">
    <source>
        <dbReference type="SAM" id="Phobius"/>
    </source>
</evidence>
<evidence type="ECO:0000313" key="7">
    <source>
        <dbReference type="Proteomes" id="UP000828390"/>
    </source>
</evidence>
<dbReference type="AlphaFoldDB" id="A0A9D4DPA8"/>
<sequence length="525" mass="58654">MSDIAPETDPRCDVTCASFDDDIDVERILARCEQRTVFSRRKCLYQAPEFVQRLPATETVAEGSSVNFGCKVFGFPVPSITWYKDDEELPPDARATTGIEEPGSHTLSLSNVSKCDGGTYKIKATNLEAKSKLRNRKKAKRSRQVARVPLFPAIIEVEADERRETLETELQPDSPLTPMYCTISRKTPVMWPAFLGDWAYNSSDVLRKDEIEAMDAGNEDVFDSETESENTEITRSYTKYTEHGFAELKHKLDMSNPEHPVTLTCKAAVSKPQCTDMAGGIYFSAITKTPISTVVGNESGDEHVNKQPHDNGLSELDDMDTSAYRRCQISEYISSSNNEAMCDILNNNSHENALEHHAKHAVFKDSENICAINGDAKYYYDESEPVTSISVHRSYATGSSALILAKRSPSPFSCRSVRRSPLSSQTGSEVSAPDVSHLQNLNNERILRKMQGQRMHVDFIARVWKYCAKNTNHCTWDDILVELIFLICAGTYVALVFDVAPSYFVLAVILILLLKLVATHVLQSS</sequence>
<evidence type="ECO:0000256" key="3">
    <source>
        <dbReference type="SAM" id="MobiDB-lite"/>
    </source>
</evidence>
<dbReference type="InterPro" id="IPR003598">
    <property type="entry name" value="Ig_sub2"/>
</dbReference>
<comment type="caution">
    <text evidence="6">The sequence shown here is derived from an EMBL/GenBank/DDBJ whole genome shotgun (WGS) entry which is preliminary data.</text>
</comment>
<keyword evidence="4" id="KW-0812">Transmembrane</keyword>
<name>A0A9D4DPA8_DREPO</name>
<keyword evidence="4" id="KW-1133">Transmembrane helix</keyword>
<organism evidence="6 7">
    <name type="scientific">Dreissena polymorpha</name>
    <name type="common">Zebra mussel</name>
    <name type="synonym">Mytilus polymorpha</name>
    <dbReference type="NCBI Taxonomy" id="45954"/>
    <lineage>
        <taxon>Eukaryota</taxon>
        <taxon>Metazoa</taxon>
        <taxon>Spiralia</taxon>
        <taxon>Lophotrochozoa</taxon>
        <taxon>Mollusca</taxon>
        <taxon>Bivalvia</taxon>
        <taxon>Autobranchia</taxon>
        <taxon>Heteroconchia</taxon>
        <taxon>Euheterodonta</taxon>
        <taxon>Imparidentia</taxon>
        <taxon>Neoheterodontei</taxon>
        <taxon>Myida</taxon>
        <taxon>Dreissenoidea</taxon>
        <taxon>Dreissenidae</taxon>
        <taxon>Dreissena</taxon>
    </lineage>
</organism>
<dbReference type="Gene3D" id="2.60.40.10">
    <property type="entry name" value="Immunoglobulins"/>
    <property type="match status" value="1"/>
</dbReference>
<accession>A0A9D4DPA8</accession>
<dbReference type="PANTHER" id="PTHR47633">
    <property type="entry name" value="IMMUNOGLOBULIN"/>
    <property type="match status" value="1"/>
</dbReference>
<reference evidence="6" key="2">
    <citation type="submission" date="2020-11" db="EMBL/GenBank/DDBJ databases">
        <authorList>
            <person name="McCartney M.A."/>
            <person name="Auch B."/>
            <person name="Kono T."/>
            <person name="Mallez S."/>
            <person name="Becker A."/>
            <person name="Gohl D.M."/>
            <person name="Silverstein K.A.T."/>
            <person name="Koren S."/>
            <person name="Bechman K.B."/>
            <person name="Herman A."/>
            <person name="Abrahante J.E."/>
            <person name="Garbe J."/>
        </authorList>
    </citation>
    <scope>NUCLEOTIDE SEQUENCE</scope>
    <source>
        <strain evidence="6">Duluth1</strain>
        <tissue evidence="6">Whole animal</tissue>
    </source>
</reference>
<dbReference type="FunFam" id="2.60.40.10:FF:000032">
    <property type="entry name" value="palladin isoform X1"/>
    <property type="match status" value="1"/>
</dbReference>
<dbReference type="SUPFAM" id="SSF48726">
    <property type="entry name" value="Immunoglobulin"/>
    <property type="match status" value="1"/>
</dbReference>
<dbReference type="Proteomes" id="UP000828390">
    <property type="component" value="Unassembled WGS sequence"/>
</dbReference>
<feature type="domain" description="Ig-like" evidence="5">
    <location>
        <begin position="48"/>
        <end position="146"/>
    </location>
</feature>
<dbReference type="SMART" id="SM00408">
    <property type="entry name" value="IGc2"/>
    <property type="match status" value="1"/>
</dbReference>
<keyword evidence="4" id="KW-0472">Membrane</keyword>
<keyword evidence="1" id="KW-1015">Disulfide bond</keyword>
<dbReference type="InterPro" id="IPR013098">
    <property type="entry name" value="Ig_I-set"/>
</dbReference>
<evidence type="ECO:0000256" key="2">
    <source>
        <dbReference type="ARBA" id="ARBA00023319"/>
    </source>
</evidence>
<proteinExistence type="predicted"/>
<feature type="transmembrane region" description="Helical" evidence="4">
    <location>
        <begin position="503"/>
        <end position="522"/>
    </location>
</feature>
<dbReference type="InterPro" id="IPR013783">
    <property type="entry name" value="Ig-like_fold"/>
</dbReference>
<dbReference type="InterPro" id="IPR003599">
    <property type="entry name" value="Ig_sub"/>
</dbReference>
<reference evidence="6" key="1">
    <citation type="journal article" date="2019" name="bioRxiv">
        <title>The Genome of the Zebra Mussel, Dreissena polymorpha: A Resource for Invasive Species Research.</title>
        <authorList>
            <person name="McCartney M.A."/>
            <person name="Auch B."/>
            <person name="Kono T."/>
            <person name="Mallez S."/>
            <person name="Zhang Y."/>
            <person name="Obille A."/>
            <person name="Becker A."/>
            <person name="Abrahante J.E."/>
            <person name="Garbe J."/>
            <person name="Badalamenti J.P."/>
            <person name="Herman A."/>
            <person name="Mangelson H."/>
            <person name="Liachko I."/>
            <person name="Sullivan S."/>
            <person name="Sone E.D."/>
            <person name="Koren S."/>
            <person name="Silverstein K.A.T."/>
            <person name="Beckman K.B."/>
            <person name="Gohl D.M."/>
        </authorList>
    </citation>
    <scope>NUCLEOTIDE SEQUENCE</scope>
    <source>
        <strain evidence="6">Duluth1</strain>
        <tissue evidence="6">Whole animal</tissue>
    </source>
</reference>
<dbReference type="PANTHER" id="PTHR47633:SF4">
    <property type="entry name" value="MYOPALLADIN ISOFORM X1"/>
    <property type="match status" value="1"/>
</dbReference>
<dbReference type="Pfam" id="PF07679">
    <property type="entry name" value="I-set"/>
    <property type="match status" value="1"/>
</dbReference>
<gene>
    <name evidence="6" type="ORF">DPMN_187565</name>
</gene>
<evidence type="ECO:0000313" key="6">
    <source>
        <dbReference type="EMBL" id="KAH3752939.1"/>
    </source>
</evidence>
<dbReference type="PROSITE" id="PS50835">
    <property type="entry name" value="IG_LIKE"/>
    <property type="match status" value="1"/>
</dbReference>
<keyword evidence="2" id="KW-0393">Immunoglobulin domain</keyword>
<dbReference type="InterPro" id="IPR007110">
    <property type="entry name" value="Ig-like_dom"/>
</dbReference>